<keyword evidence="3" id="KW-0813">Transport</keyword>
<accession>A0AAV4CXR3</accession>
<comment type="caution">
    <text evidence="8">The sequence shown here is derived from an EMBL/GenBank/DDBJ whole genome shotgun (WGS) entry which is preliminary data.</text>
</comment>
<evidence type="ECO:0000256" key="2">
    <source>
        <dbReference type="ARBA" id="ARBA00010076"/>
    </source>
</evidence>
<dbReference type="GO" id="GO:0005765">
    <property type="term" value="C:lysosomal membrane"/>
    <property type="evidence" value="ECO:0007669"/>
    <property type="project" value="TreeGrafter"/>
</dbReference>
<dbReference type="Proteomes" id="UP000735302">
    <property type="component" value="Unassembled WGS sequence"/>
</dbReference>
<dbReference type="EMBL" id="BLXT01007118">
    <property type="protein sequence ID" value="GFO36636.1"/>
    <property type="molecule type" value="Genomic_DNA"/>
</dbReference>
<dbReference type="AlphaFoldDB" id="A0AAV4CXR3"/>
<evidence type="ECO:0000313" key="8">
    <source>
        <dbReference type="EMBL" id="GFO36636.1"/>
    </source>
</evidence>
<dbReference type="GO" id="GO:0012505">
    <property type="term" value="C:endomembrane system"/>
    <property type="evidence" value="ECO:0007669"/>
    <property type="project" value="UniProtKB-SubCell"/>
</dbReference>
<evidence type="ECO:0000256" key="5">
    <source>
        <dbReference type="ARBA" id="ARBA00022989"/>
    </source>
</evidence>
<reference evidence="8 9" key="1">
    <citation type="journal article" date="2021" name="Elife">
        <title>Chloroplast acquisition without the gene transfer in kleptoplastic sea slugs, Plakobranchus ocellatus.</title>
        <authorList>
            <person name="Maeda T."/>
            <person name="Takahashi S."/>
            <person name="Yoshida T."/>
            <person name="Shimamura S."/>
            <person name="Takaki Y."/>
            <person name="Nagai Y."/>
            <person name="Toyoda A."/>
            <person name="Suzuki Y."/>
            <person name="Arimoto A."/>
            <person name="Ishii H."/>
            <person name="Satoh N."/>
            <person name="Nishiyama T."/>
            <person name="Hasebe M."/>
            <person name="Maruyama T."/>
            <person name="Minagawa J."/>
            <person name="Obokata J."/>
            <person name="Shigenobu S."/>
        </authorList>
    </citation>
    <scope>NUCLEOTIDE SEQUENCE [LARGE SCALE GENOMIC DNA]</scope>
</reference>
<evidence type="ECO:0000313" key="9">
    <source>
        <dbReference type="Proteomes" id="UP000735302"/>
    </source>
</evidence>
<dbReference type="InterPro" id="IPR051115">
    <property type="entry name" value="LAPTM_transporter"/>
</dbReference>
<keyword evidence="9" id="KW-1185">Reference proteome</keyword>
<dbReference type="PANTHER" id="PTHR12479">
    <property type="entry name" value="LYSOSOMAL-ASSOCIATED TRANSMEMBRANE PROTEIN"/>
    <property type="match status" value="1"/>
</dbReference>
<feature type="transmembrane region" description="Helical" evidence="7">
    <location>
        <begin position="178"/>
        <end position="202"/>
    </location>
</feature>
<gene>
    <name evidence="8" type="ORF">PoB_006314100</name>
</gene>
<dbReference type="Pfam" id="PF03821">
    <property type="entry name" value="Mtp"/>
    <property type="match status" value="2"/>
</dbReference>
<protein>
    <submittedName>
        <fullName evidence="8">Lysosomal-associated transmembrane protein 4a</fullName>
    </submittedName>
</protein>
<keyword evidence="4 7" id="KW-0812">Transmembrane</keyword>
<comment type="similarity">
    <text evidence="2">Belongs to the LAPTM4/LAPTM5 transporter family.</text>
</comment>
<dbReference type="PANTHER" id="PTHR12479:SF10">
    <property type="entry name" value="LYSOSOMAL-ASSOCIATED TRANSMEMBRANE PROTEIN"/>
    <property type="match status" value="1"/>
</dbReference>
<comment type="subcellular location">
    <subcellularLocation>
        <location evidence="1">Endomembrane system</location>
        <topology evidence="1">Multi-pass membrane protein</topology>
    </subcellularLocation>
</comment>
<evidence type="ECO:0000256" key="4">
    <source>
        <dbReference type="ARBA" id="ARBA00022692"/>
    </source>
</evidence>
<evidence type="ECO:0000256" key="3">
    <source>
        <dbReference type="ARBA" id="ARBA00022448"/>
    </source>
</evidence>
<name>A0AAV4CXR3_9GAST</name>
<keyword evidence="5 7" id="KW-1133">Transmembrane helix</keyword>
<feature type="transmembrane region" description="Helical" evidence="7">
    <location>
        <begin position="129"/>
        <end position="151"/>
    </location>
</feature>
<proteinExistence type="inferred from homology"/>
<dbReference type="InterPro" id="IPR004687">
    <property type="entry name" value="LAPTM4/5"/>
</dbReference>
<evidence type="ECO:0000256" key="6">
    <source>
        <dbReference type="ARBA" id="ARBA00023136"/>
    </source>
</evidence>
<feature type="transmembrane region" description="Helical" evidence="7">
    <location>
        <begin position="96"/>
        <end position="117"/>
    </location>
</feature>
<keyword evidence="6 7" id="KW-0472">Membrane</keyword>
<evidence type="ECO:0000256" key="7">
    <source>
        <dbReference type="SAM" id="Phobius"/>
    </source>
</evidence>
<feature type="transmembrane region" description="Helical" evidence="7">
    <location>
        <begin position="31"/>
        <end position="52"/>
    </location>
</feature>
<evidence type="ECO:0000256" key="1">
    <source>
        <dbReference type="ARBA" id="ARBA00004127"/>
    </source>
</evidence>
<sequence length="255" mass="28889">MDDKPHNTISGIDPKNFRCCICFHVKTGTVIYGIFIATVQFIVLGLLILASIRPDVLKPVNQQPYDGIVVVQTDQGDFFQDHAEATREQQLVKDNLCTMFGVTLIFLIASISLIYGVGKNRAVYLVPFFGLQVFDFCLTCLTVVGGFTYATNIKQWIHEQRLDHLPGMNHLMCLNSEYLTLLFIMGLLMMLSIKAYLIGMVWSCYKYIQMHVASRSVVREYSVDPDTEQMLLPPRYEDVIKVNPNNPAVTAYVSE</sequence>
<organism evidence="8 9">
    <name type="scientific">Plakobranchus ocellatus</name>
    <dbReference type="NCBI Taxonomy" id="259542"/>
    <lineage>
        <taxon>Eukaryota</taxon>
        <taxon>Metazoa</taxon>
        <taxon>Spiralia</taxon>
        <taxon>Lophotrochozoa</taxon>
        <taxon>Mollusca</taxon>
        <taxon>Gastropoda</taxon>
        <taxon>Heterobranchia</taxon>
        <taxon>Euthyneura</taxon>
        <taxon>Panpulmonata</taxon>
        <taxon>Sacoglossa</taxon>
        <taxon>Placobranchoidea</taxon>
        <taxon>Plakobranchidae</taxon>
        <taxon>Plakobranchus</taxon>
    </lineage>
</organism>